<evidence type="ECO:0000256" key="6">
    <source>
        <dbReference type="RuleBase" id="RU003915"/>
    </source>
</evidence>
<dbReference type="Gene3D" id="1.10.287.460">
    <property type="entry name" value="Peptidyl-prolyl cis-trans isomerase, FKBP-type, N-terminal domain"/>
    <property type="match status" value="1"/>
</dbReference>
<reference evidence="9 10" key="1">
    <citation type="submission" date="2023-09" db="EMBL/GenBank/DDBJ databases">
        <authorList>
            <person name="Rey-Velasco X."/>
        </authorList>
    </citation>
    <scope>NUCLEOTIDE SEQUENCE [LARGE SCALE GENOMIC DNA]</scope>
    <source>
        <strain evidence="9 10">W431</strain>
    </source>
</reference>
<comment type="caution">
    <text evidence="9">The sequence shown here is derived from an EMBL/GenBank/DDBJ whole genome shotgun (WGS) entry which is preliminary data.</text>
</comment>
<keyword evidence="7" id="KW-0175">Coiled coil</keyword>
<proteinExistence type="inferred from homology"/>
<dbReference type="InterPro" id="IPR000774">
    <property type="entry name" value="PPIase_FKBP_N"/>
</dbReference>
<evidence type="ECO:0000256" key="7">
    <source>
        <dbReference type="SAM" id="Coils"/>
    </source>
</evidence>
<dbReference type="EMBL" id="JAVRIF010000005">
    <property type="protein sequence ID" value="MDT0603952.1"/>
    <property type="molecule type" value="Genomic_DNA"/>
</dbReference>
<organism evidence="9 10">
    <name type="scientific">Thalassotalea castellviae</name>
    <dbReference type="NCBI Taxonomy" id="3075612"/>
    <lineage>
        <taxon>Bacteria</taxon>
        <taxon>Pseudomonadati</taxon>
        <taxon>Pseudomonadota</taxon>
        <taxon>Gammaproteobacteria</taxon>
        <taxon>Alteromonadales</taxon>
        <taxon>Colwelliaceae</taxon>
        <taxon>Thalassotalea</taxon>
    </lineage>
</organism>
<gene>
    <name evidence="9" type="ORF">RM573_10135</name>
</gene>
<dbReference type="Gene3D" id="3.10.50.40">
    <property type="match status" value="1"/>
</dbReference>
<keyword evidence="4 5" id="KW-0413">Isomerase</keyword>
<comment type="similarity">
    <text evidence="2 6">Belongs to the FKBP-type PPIase family.</text>
</comment>
<evidence type="ECO:0000256" key="1">
    <source>
        <dbReference type="ARBA" id="ARBA00000971"/>
    </source>
</evidence>
<dbReference type="InterPro" id="IPR036944">
    <property type="entry name" value="PPIase_FKBP_N_sf"/>
</dbReference>
<evidence type="ECO:0000313" key="10">
    <source>
        <dbReference type="Proteomes" id="UP001266357"/>
    </source>
</evidence>
<evidence type="ECO:0000256" key="4">
    <source>
        <dbReference type="ARBA" id="ARBA00023235"/>
    </source>
</evidence>
<dbReference type="RefSeq" id="WP_311581236.1">
    <property type="nucleotide sequence ID" value="NZ_JAVRIF010000005.1"/>
</dbReference>
<dbReference type="PANTHER" id="PTHR43811">
    <property type="entry name" value="FKBP-TYPE PEPTIDYL-PROLYL CIS-TRANS ISOMERASE FKPA"/>
    <property type="match status" value="1"/>
</dbReference>
<feature type="domain" description="PPIase FKBP-type" evidence="8">
    <location>
        <begin position="154"/>
        <end position="240"/>
    </location>
</feature>
<dbReference type="Proteomes" id="UP001266357">
    <property type="component" value="Unassembled WGS sequence"/>
</dbReference>
<protein>
    <recommendedName>
        <fullName evidence="6">Peptidyl-prolyl cis-trans isomerase</fullName>
        <ecNumber evidence="6">5.2.1.8</ecNumber>
    </recommendedName>
</protein>
<feature type="coiled-coil region" evidence="7">
    <location>
        <begin position="85"/>
        <end position="112"/>
    </location>
</feature>
<dbReference type="InterPro" id="IPR046357">
    <property type="entry name" value="PPIase_dom_sf"/>
</dbReference>
<name>A0ABU3A1A0_9GAMM</name>
<dbReference type="EC" id="5.2.1.8" evidence="6"/>
<dbReference type="SUPFAM" id="SSF54534">
    <property type="entry name" value="FKBP-like"/>
    <property type="match status" value="1"/>
</dbReference>
<dbReference type="Pfam" id="PF01346">
    <property type="entry name" value="FKBP_N"/>
    <property type="match status" value="1"/>
</dbReference>
<evidence type="ECO:0000256" key="5">
    <source>
        <dbReference type="PROSITE-ProRule" id="PRU00277"/>
    </source>
</evidence>
<evidence type="ECO:0000313" key="9">
    <source>
        <dbReference type="EMBL" id="MDT0603952.1"/>
    </source>
</evidence>
<dbReference type="Pfam" id="PF00254">
    <property type="entry name" value="FKBP_C"/>
    <property type="match status" value="1"/>
</dbReference>
<accession>A0ABU3A1A0</accession>
<keyword evidence="3 5" id="KW-0697">Rotamase</keyword>
<dbReference type="InterPro" id="IPR001179">
    <property type="entry name" value="PPIase_FKBP_dom"/>
</dbReference>
<sequence>MKLFKPTLVALALVSVIGCQETKQEEKAPVLDTEVQKQAYGLGASIGMFTQRNLVEQEKLGLSLDHELLLRGFKDSLAGNSAIEKEEIQALMMNLEQTMKAKQQEVAAIAAEANIAEGKKFLEENAKKEGVQVTESGIQYSVITEGEGEKPVATDRVKVHYKGMFLNGEEFDSSYSRNQPAVFGLNQVIKGWTEGVQLMSVGSKYTFVIPSDLAYGPKGNPPRIPGNSVLQFEIELLEIMKPAEAPKVGDK</sequence>
<keyword evidence="10" id="KW-1185">Reference proteome</keyword>
<dbReference type="PROSITE" id="PS50059">
    <property type="entry name" value="FKBP_PPIASE"/>
    <property type="match status" value="1"/>
</dbReference>
<dbReference type="PROSITE" id="PS51257">
    <property type="entry name" value="PROKAR_LIPOPROTEIN"/>
    <property type="match status" value="1"/>
</dbReference>
<evidence type="ECO:0000256" key="2">
    <source>
        <dbReference type="ARBA" id="ARBA00006577"/>
    </source>
</evidence>
<dbReference type="GO" id="GO:0003755">
    <property type="term" value="F:peptidyl-prolyl cis-trans isomerase activity"/>
    <property type="evidence" value="ECO:0007669"/>
    <property type="project" value="UniProtKB-EC"/>
</dbReference>
<comment type="catalytic activity">
    <reaction evidence="1 5 6">
        <text>[protein]-peptidylproline (omega=180) = [protein]-peptidylproline (omega=0)</text>
        <dbReference type="Rhea" id="RHEA:16237"/>
        <dbReference type="Rhea" id="RHEA-COMP:10747"/>
        <dbReference type="Rhea" id="RHEA-COMP:10748"/>
        <dbReference type="ChEBI" id="CHEBI:83833"/>
        <dbReference type="ChEBI" id="CHEBI:83834"/>
        <dbReference type="EC" id="5.2.1.8"/>
    </reaction>
</comment>
<dbReference type="PANTHER" id="PTHR43811:SF19">
    <property type="entry name" value="39 KDA FK506-BINDING NUCLEAR PROTEIN"/>
    <property type="match status" value="1"/>
</dbReference>
<evidence type="ECO:0000259" key="8">
    <source>
        <dbReference type="PROSITE" id="PS50059"/>
    </source>
</evidence>
<evidence type="ECO:0000256" key="3">
    <source>
        <dbReference type="ARBA" id="ARBA00023110"/>
    </source>
</evidence>